<protein>
    <submittedName>
        <fullName evidence="2">Competence type IV pilus minor pilin ComGD</fullName>
    </submittedName>
</protein>
<keyword evidence="1" id="KW-0472">Membrane</keyword>
<sequence>MKDVVSAEQGHTFVEMILVLAVLSIMTAVPVLHLHTMHDKKQVDYFLEVLEEDLRTAQQLAYADQEWIYFQDTKESYYMRKGSYWEAPLQTRELPEGVSFQRSTMTFDDIGFKSNGNARKAGTVFIQTPHTSYKLVVLVGKGRVYIEQR</sequence>
<dbReference type="InterPro" id="IPR045584">
    <property type="entry name" value="Pilin-like"/>
</dbReference>
<dbReference type="InterPro" id="IPR016785">
    <property type="entry name" value="ComGD"/>
</dbReference>
<feature type="transmembrane region" description="Helical" evidence="1">
    <location>
        <begin position="12"/>
        <end position="32"/>
    </location>
</feature>
<dbReference type="NCBIfam" id="NF040982">
    <property type="entry name" value="ComGD"/>
    <property type="match status" value="1"/>
</dbReference>
<keyword evidence="3" id="KW-1185">Reference proteome</keyword>
<evidence type="ECO:0000256" key="1">
    <source>
        <dbReference type="SAM" id="Phobius"/>
    </source>
</evidence>
<comment type="caution">
    <text evidence="2">The sequence shown here is derived from an EMBL/GenBank/DDBJ whole genome shotgun (WGS) entry which is preliminary data.</text>
</comment>
<keyword evidence="1" id="KW-1133">Transmembrane helix</keyword>
<evidence type="ECO:0000313" key="2">
    <source>
        <dbReference type="EMBL" id="MFD2704283.1"/>
    </source>
</evidence>
<reference evidence="3" key="1">
    <citation type="journal article" date="2019" name="Int. J. Syst. Evol. Microbiol.">
        <title>The Global Catalogue of Microorganisms (GCM) 10K type strain sequencing project: providing services to taxonomists for standard genome sequencing and annotation.</title>
        <authorList>
            <consortium name="The Broad Institute Genomics Platform"/>
            <consortium name="The Broad Institute Genome Sequencing Center for Infectious Disease"/>
            <person name="Wu L."/>
            <person name="Ma J."/>
        </authorList>
    </citation>
    <scope>NUCLEOTIDE SEQUENCE [LARGE SCALE GENOMIC DNA]</scope>
    <source>
        <strain evidence="3">KCTC 33792</strain>
    </source>
</reference>
<dbReference type="SUPFAM" id="SSF54523">
    <property type="entry name" value="Pili subunits"/>
    <property type="match status" value="1"/>
</dbReference>
<dbReference type="Proteomes" id="UP001597520">
    <property type="component" value="Unassembled WGS sequence"/>
</dbReference>
<dbReference type="EMBL" id="JBHUML010000002">
    <property type="protein sequence ID" value="MFD2704283.1"/>
    <property type="molecule type" value="Genomic_DNA"/>
</dbReference>
<evidence type="ECO:0000313" key="3">
    <source>
        <dbReference type="Proteomes" id="UP001597520"/>
    </source>
</evidence>
<gene>
    <name evidence="2" type="primary">comGD</name>
    <name evidence="2" type="ORF">ACFSUB_02315</name>
</gene>
<organism evidence="2 3">
    <name type="scientific">Salibacterium lacus</name>
    <dbReference type="NCBI Taxonomy" id="1898109"/>
    <lineage>
        <taxon>Bacteria</taxon>
        <taxon>Bacillati</taxon>
        <taxon>Bacillota</taxon>
        <taxon>Bacilli</taxon>
        <taxon>Bacillales</taxon>
        <taxon>Bacillaceae</taxon>
    </lineage>
</organism>
<keyword evidence="1" id="KW-0812">Transmembrane</keyword>
<name>A0ABW5SX72_9BACI</name>
<accession>A0ABW5SX72</accession>
<proteinExistence type="predicted"/>
<dbReference type="PIRSF" id="PIRSF021292">
    <property type="entry name" value="Competence_ComGD"/>
    <property type="match status" value="1"/>
</dbReference>
<dbReference type="RefSeq" id="WP_380711569.1">
    <property type="nucleotide sequence ID" value="NZ_JBHUML010000002.1"/>
</dbReference>